<accession>A0A8W8JJF3</accession>
<dbReference type="EnsemblMetazoa" id="G18837.1">
    <property type="protein sequence ID" value="G18837.1:cds"/>
    <property type="gene ID" value="G18837"/>
</dbReference>
<evidence type="ECO:0000313" key="1">
    <source>
        <dbReference type="EnsemblMetazoa" id="G18837.1:cds"/>
    </source>
</evidence>
<sequence length="131" mass="14287">MIGNENRMTATGEDDETPVDDVISNKRLTVGKCKMWCGHWTAPNSLFDWTKEKLPGALTEGLPCPKCIFYHLPVQFGTTSLEACSGRGCPCEIELNLAKTERQNSELDANLKLLSQQSEAAAAAAEVDALE</sequence>
<reference evidence="1" key="1">
    <citation type="submission" date="2022-08" db="UniProtKB">
        <authorList>
            <consortium name="EnsemblMetazoa"/>
        </authorList>
    </citation>
    <scope>IDENTIFICATION</scope>
    <source>
        <strain evidence="1">05x7-T-G4-1.051#20</strain>
    </source>
</reference>
<dbReference type="Proteomes" id="UP000005408">
    <property type="component" value="Unassembled WGS sequence"/>
</dbReference>
<protein>
    <submittedName>
        <fullName evidence="1">Uncharacterized protein</fullName>
    </submittedName>
</protein>
<keyword evidence="2" id="KW-1185">Reference proteome</keyword>
<organism evidence="1 2">
    <name type="scientific">Magallana gigas</name>
    <name type="common">Pacific oyster</name>
    <name type="synonym">Crassostrea gigas</name>
    <dbReference type="NCBI Taxonomy" id="29159"/>
    <lineage>
        <taxon>Eukaryota</taxon>
        <taxon>Metazoa</taxon>
        <taxon>Spiralia</taxon>
        <taxon>Lophotrochozoa</taxon>
        <taxon>Mollusca</taxon>
        <taxon>Bivalvia</taxon>
        <taxon>Autobranchia</taxon>
        <taxon>Pteriomorphia</taxon>
        <taxon>Ostreida</taxon>
        <taxon>Ostreoidea</taxon>
        <taxon>Ostreidae</taxon>
        <taxon>Magallana</taxon>
    </lineage>
</organism>
<proteinExistence type="predicted"/>
<evidence type="ECO:0000313" key="2">
    <source>
        <dbReference type="Proteomes" id="UP000005408"/>
    </source>
</evidence>
<dbReference type="AlphaFoldDB" id="A0A8W8JJF3"/>
<name>A0A8W8JJF3_MAGGI</name>